<evidence type="ECO:0000256" key="2">
    <source>
        <dbReference type="ARBA" id="ARBA00005974"/>
    </source>
</evidence>
<keyword evidence="5" id="KW-0029">Amino-acid transport</keyword>
<keyword evidence="8 9" id="KW-0472">Membrane</keyword>
<feature type="transmembrane region" description="Helical" evidence="9">
    <location>
        <begin position="221"/>
        <end position="242"/>
    </location>
</feature>
<keyword evidence="3" id="KW-0813">Transport</keyword>
<accession>A0A9W7AMQ3</accession>
<gene>
    <name evidence="10" type="ORF">TrRE_jg10162</name>
</gene>
<evidence type="ECO:0000256" key="1">
    <source>
        <dbReference type="ARBA" id="ARBA00004225"/>
    </source>
</evidence>
<feature type="transmembrane region" description="Helical" evidence="9">
    <location>
        <begin position="316"/>
        <end position="336"/>
    </location>
</feature>
<keyword evidence="4 9" id="KW-0812">Transmembrane</keyword>
<dbReference type="AlphaFoldDB" id="A0A9W7AMQ3"/>
<evidence type="ECO:0000256" key="5">
    <source>
        <dbReference type="ARBA" id="ARBA00022970"/>
    </source>
</evidence>
<organism evidence="10 11">
    <name type="scientific">Triparma retinervis</name>
    <dbReference type="NCBI Taxonomy" id="2557542"/>
    <lineage>
        <taxon>Eukaryota</taxon>
        <taxon>Sar</taxon>
        <taxon>Stramenopiles</taxon>
        <taxon>Ochrophyta</taxon>
        <taxon>Bolidophyceae</taxon>
        <taxon>Parmales</taxon>
        <taxon>Triparmaceae</taxon>
        <taxon>Triparma</taxon>
    </lineage>
</organism>
<dbReference type="OrthoDB" id="6608471at2759"/>
<reference evidence="10" key="1">
    <citation type="submission" date="2022-07" db="EMBL/GenBank/DDBJ databases">
        <title>Genome analysis of Parmales, a sister group of diatoms, reveals the evolutionary specialization of diatoms from phago-mixotrophs to photoautotrophs.</title>
        <authorList>
            <person name="Ban H."/>
            <person name="Sato S."/>
            <person name="Yoshikawa S."/>
            <person name="Kazumasa Y."/>
            <person name="Nakamura Y."/>
            <person name="Ichinomiya M."/>
            <person name="Saitoh K."/>
            <person name="Sato N."/>
            <person name="Blanc-Mathieu R."/>
            <person name="Endo H."/>
            <person name="Kuwata A."/>
            <person name="Ogata H."/>
        </authorList>
    </citation>
    <scope>NUCLEOTIDE SEQUENCE</scope>
</reference>
<evidence type="ECO:0000256" key="4">
    <source>
        <dbReference type="ARBA" id="ARBA00022692"/>
    </source>
</evidence>
<dbReference type="GO" id="GO:0015075">
    <property type="term" value="F:monoatomic ion transmembrane transporter activity"/>
    <property type="evidence" value="ECO:0007669"/>
    <property type="project" value="InterPro"/>
</dbReference>
<evidence type="ECO:0000256" key="9">
    <source>
        <dbReference type="SAM" id="Phobius"/>
    </source>
</evidence>
<dbReference type="GO" id="GO:0005743">
    <property type="term" value="C:mitochondrial inner membrane"/>
    <property type="evidence" value="ECO:0007669"/>
    <property type="project" value="TreeGrafter"/>
</dbReference>
<dbReference type="PANTHER" id="PTHR11153">
    <property type="entry name" value="SIDEROFLEXIN"/>
    <property type="match status" value="1"/>
</dbReference>
<dbReference type="PANTHER" id="PTHR11153:SF8">
    <property type="entry name" value="SIDEROFLEXIN-1"/>
    <property type="match status" value="1"/>
</dbReference>
<keyword evidence="7" id="KW-0496">Mitochondrion</keyword>
<protein>
    <recommendedName>
        <fullName evidence="12">Sidoreflexin</fullName>
    </recommendedName>
</protein>
<feature type="transmembrane region" description="Helical" evidence="9">
    <location>
        <begin position="191"/>
        <end position="209"/>
    </location>
</feature>
<keyword evidence="6 9" id="KW-1133">Transmembrane helix</keyword>
<evidence type="ECO:0000256" key="6">
    <source>
        <dbReference type="ARBA" id="ARBA00022989"/>
    </source>
</evidence>
<evidence type="ECO:0000256" key="7">
    <source>
        <dbReference type="ARBA" id="ARBA00023128"/>
    </source>
</evidence>
<dbReference type="Pfam" id="PF03820">
    <property type="entry name" value="SFXNs"/>
    <property type="match status" value="1"/>
</dbReference>
<evidence type="ECO:0000256" key="8">
    <source>
        <dbReference type="ARBA" id="ARBA00023136"/>
    </source>
</evidence>
<evidence type="ECO:0008006" key="12">
    <source>
        <dbReference type="Google" id="ProtNLM"/>
    </source>
</evidence>
<dbReference type="EMBL" id="BRXZ01001581">
    <property type="protein sequence ID" value="GMH74504.1"/>
    <property type="molecule type" value="Genomic_DNA"/>
</dbReference>
<evidence type="ECO:0000256" key="3">
    <source>
        <dbReference type="ARBA" id="ARBA00022448"/>
    </source>
</evidence>
<dbReference type="GO" id="GO:0140300">
    <property type="term" value="P:serine import into mitochondrion"/>
    <property type="evidence" value="ECO:0007669"/>
    <property type="project" value="TreeGrafter"/>
</dbReference>
<comment type="caution">
    <text evidence="10">The sequence shown here is derived from an EMBL/GenBank/DDBJ whole genome shotgun (WGS) entry which is preliminary data.</text>
</comment>
<comment type="subcellular location">
    <subcellularLocation>
        <location evidence="1">Mitochondrion membrane</location>
        <topology evidence="1">Multi-pass membrane protein</topology>
    </subcellularLocation>
</comment>
<evidence type="ECO:0000313" key="11">
    <source>
        <dbReference type="Proteomes" id="UP001165082"/>
    </source>
</evidence>
<proteinExistence type="inferred from homology"/>
<dbReference type="Proteomes" id="UP001165082">
    <property type="component" value="Unassembled WGS sequence"/>
</dbReference>
<keyword evidence="11" id="KW-1185">Reference proteome</keyword>
<comment type="similarity">
    <text evidence="2">Belongs to the sideroflexin family.</text>
</comment>
<name>A0A9W7AMQ3_9STRA</name>
<evidence type="ECO:0000313" key="10">
    <source>
        <dbReference type="EMBL" id="GMH74504.1"/>
    </source>
</evidence>
<dbReference type="InterPro" id="IPR004686">
    <property type="entry name" value="Mtc"/>
</dbReference>
<sequence>MATPSFQKVALAAASGITTCAAGAELSQMFEDTSGCPNFVSSFEGGTRYNLDTFQGRFKSLFYAYNPLLLLKSSEYCLEGAKELKALKDRHAKGEDVMAGITPEENLRLWKLKQEVNSAVHPDTGEIVPHPFRMSGYVPFNGPICVFQVTSSTTLPIVFWNWANQSQNALVNYFNRNAASAMSDETLMKSYTGAVVGAMTVAMGLATFVKKSFSPPAAARLLQFVTFPACVVASSMNCYIVRAPEMDVGVPILDEKGNDILPGKLSKVAATKGVYETTASRAFLQIPVYFVPPLITSFVPPIKAIITRTPALGVPITTYLLLVAFGIGLPGACAVFPKISSVGTEELEDEFKEEVERRGGAKIVFGGEGDKAWFDRGL</sequence>